<comment type="subcellular location">
    <subcellularLocation>
        <location evidence="1 6">Nucleus</location>
    </subcellularLocation>
</comment>
<keyword evidence="10" id="KW-1185">Reference proteome</keyword>
<evidence type="ECO:0000313" key="10">
    <source>
        <dbReference type="Proteomes" id="UP000834106"/>
    </source>
</evidence>
<proteinExistence type="predicted"/>
<dbReference type="GO" id="GO:0005634">
    <property type="term" value="C:nucleus"/>
    <property type="evidence" value="ECO:0007669"/>
    <property type="project" value="UniProtKB-SubCell"/>
</dbReference>
<accession>A0AAD2DZ26</accession>
<feature type="domain" description="OVATE" evidence="8">
    <location>
        <begin position="90"/>
        <end position="149"/>
    </location>
</feature>
<evidence type="ECO:0000256" key="7">
    <source>
        <dbReference type="SAM" id="MobiDB-lite"/>
    </source>
</evidence>
<keyword evidence="2 6" id="KW-0678">Repressor</keyword>
<dbReference type="GO" id="GO:0045892">
    <property type="term" value="P:negative regulation of DNA-templated transcription"/>
    <property type="evidence" value="ECO:0007669"/>
    <property type="project" value="UniProtKB-UniRule"/>
</dbReference>
<dbReference type="Proteomes" id="UP000834106">
    <property type="component" value="Chromosome 12"/>
</dbReference>
<keyword evidence="5 6" id="KW-0539">Nucleus</keyword>
<comment type="function">
    <text evidence="6">Transcriptional repressor that regulates multiple aspects of plant growth and development.</text>
</comment>
<evidence type="ECO:0000256" key="3">
    <source>
        <dbReference type="ARBA" id="ARBA00023015"/>
    </source>
</evidence>
<keyword evidence="4 6" id="KW-0804">Transcription</keyword>
<dbReference type="AlphaFoldDB" id="A0AAD2DZ26"/>
<name>A0AAD2DZ26_9LAMI</name>
<reference evidence="9" key="1">
    <citation type="submission" date="2023-05" db="EMBL/GenBank/DDBJ databases">
        <authorList>
            <person name="Huff M."/>
        </authorList>
    </citation>
    <scope>NUCLEOTIDE SEQUENCE</scope>
</reference>
<dbReference type="InterPro" id="IPR006458">
    <property type="entry name" value="Ovate_C"/>
</dbReference>
<evidence type="ECO:0000256" key="1">
    <source>
        <dbReference type="ARBA" id="ARBA00004123"/>
    </source>
</evidence>
<dbReference type="PANTHER" id="PTHR33057">
    <property type="entry name" value="TRANSCRIPTION REPRESSOR OFP7-RELATED"/>
    <property type="match status" value="1"/>
</dbReference>
<organism evidence="9 10">
    <name type="scientific">Fraxinus pennsylvanica</name>
    <dbReference type="NCBI Taxonomy" id="56036"/>
    <lineage>
        <taxon>Eukaryota</taxon>
        <taxon>Viridiplantae</taxon>
        <taxon>Streptophyta</taxon>
        <taxon>Embryophyta</taxon>
        <taxon>Tracheophyta</taxon>
        <taxon>Spermatophyta</taxon>
        <taxon>Magnoliopsida</taxon>
        <taxon>eudicotyledons</taxon>
        <taxon>Gunneridae</taxon>
        <taxon>Pentapetalae</taxon>
        <taxon>asterids</taxon>
        <taxon>lamiids</taxon>
        <taxon>Lamiales</taxon>
        <taxon>Oleaceae</taxon>
        <taxon>Oleeae</taxon>
        <taxon>Fraxinus</taxon>
    </lineage>
</organism>
<gene>
    <name evidence="9" type="ORF">FPE_LOCUS20497</name>
</gene>
<dbReference type="NCBIfam" id="TIGR01568">
    <property type="entry name" value="A_thal_3678"/>
    <property type="match status" value="1"/>
</dbReference>
<evidence type="ECO:0000256" key="4">
    <source>
        <dbReference type="ARBA" id="ARBA00023163"/>
    </source>
</evidence>
<dbReference type="EMBL" id="OU503047">
    <property type="protein sequence ID" value="CAI9773067.1"/>
    <property type="molecule type" value="Genomic_DNA"/>
</dbReference>
<feature type="region of interest" description="Disordered" evidence="7">
    <location>
        <begin position="161"/>
        <end position="194"/>
    </location>
</feature>
<keyword evidence="3 6" id="KW-0805">Transcription regulation</keyword>
<dbReference type="InterPro" id="IPR038933">
    <property type="entry name" value="Ovate"/>
</dbReference>
<evidence type="ECO:0000259" key="8">
    <source>
        <dbReference type="PROSITE" id="PS51754"/>
    </source>
</evidence>
<dbReference type="Pfam" id="PF04844">
    <property type="entry name" value="Ovate"/>
    <property type="match status" value="1"/>
</dbReference>
<protein>
    <recommendedName>
        <fullName evidence="6">Transcription repressor</fullName>
    </recommendedName>
    <alternativeName>
        <fullName evidence="6">Ovate family protein</fullName>
    </alternativeName>
</protein>
<evidence type="ECO:0000256" key="2">
    <source>
        <dbReference type="ARBA" id="ARBA00022491"/>
    </source>
</evidence>
<evidence type="ECO:0000256" key="5">
    <source>
        <dbReference type="ARBA" id="ARBA00023242"/>
    </source>
</evidence>
<evidence type="ECO:0000313" key="9">
    <source>
        <dbReference type="EMBL" id="CAI9773067.1"/>
    </source>
</evidence>
<dbReference type="PANTHER" id="PTHR33057:SF26">
    <property type="entry name" value="TRANSCRIPTION REPRESSOR OFP13"/>
    <property type="match status" value="1"/>
</dbReference>
<dbReference type="PROSITE" id="PS51754">
    <property type="entry name" value="OVATE"/>
    <property type="match status" value="1"/>
</dbReference>
<sequence length="194" mass="21443">MVRNVYLRPDAFNQEINFTSSFWEIVGMESFSTESEENSGGGQSVETIIREARSESSRLLFTPAGDSSSILDESKTTNKEVLPFKGSVVLAMESDDPYLDFKKSMQEMVDTHGLKDWECLEELLEWYLRMNGEMNQGFIVGAFVDLIIEFASSSSDSTSYSSAASDFSSPPSPLSPALGQMAIHDGDDTINVQT</sequence>
<evidence type="ECO:0000256" key="6">
    <source>
        <dbReference type="RuleBase" id="RU367028"/>
    </source>
</evidence>